<evidence type="ECO:0000256" key="6">
    <source>
        <dbReference type="ARBA" id="ARBA00022989"/>
    </source>
</evidence>
<feature type="transmembrane region" description="Helical" evidence="8">
    <location>
        <begin position="166"/>
        <end position="191"/>
    </location>
</feature>
<keyword evidence="4" id="KW-0808">Transferase</keyword>
<feature type="domain" description="Glycosyltransferase RgtA/B/C/D-like" evidence="9">
    <location>
        <begin position="61"/>
        <end position="212"/>
    </location>
</feature>
<evidence type="ECO:0000313" key="10">
    <source>
        <dbReference type="EMBL" id="MDQ1208144.1"/>
    </source>
</evidence>
<feature type="transmembrane region" description="Helical" evidence="8">
    <location>
        <begin position="82"/>
        <end position="103"/>
    </location>
</feature>
<feature type="transmembrane region" description="Helical" evidence="8">
    <location>
        <begin position="286"/>
        <end position="307"/>
    </location>
</feature>
<dbReference type="InterPro" id="IPR050297">
    <property type="entry name" value="LipidA_mod_glycosyltrf_83"/>
</dbReference>
<gene>
    <name evidence="10" type="ORF">QE380_001067</name>
</gene>
<accession>A0ABU0UUC4</accession>
<dbReference type="RefSeq" id="WP_307002554.1">
    <property type="nucleotide sequence ID" value="NZ_JAUTBK010000002.1"/>
</dbReference>
<evidence type="ECO:0000313" key="11">
    <source>
        <dbReference type="Proteomes" id="UP001233360"/>
    </source>
</evidence>
<evidence type="ECO:0000256" key="3">
    <source>
        <dbReference type="ARBA" id="ARBA00022676"/>
    </source>
</evidence>
<evidence type="ECO:0000256" key="2">
    <source>
        <dbReference type="ARBA" id="ARBA00022475"/>
    </source>
</evidence>
<feature type="transmembrane region" description="Helical" evidence="8">
    <location>
        <begin position="254"/>
        <end position="274"/>
    </location>
</feature>
<keyword evidence="11" id="KW-1185">Reference proteome</keyword>
<evidence type="ECO:0000256" key="1">
    <source>
        <dbReference type="ARBA" id="ARBA00004651"/>
    </source>
</evidence>
<comment type="caution">
    <text evidence="10">The sequence shown here is derived from an EMBL/GenBank/DDBJ whole genome shotgun (WGS) entry which is preliminary data.</text>
</comment>
<comment type="subcellular location">
    <subcellularLocation>
        <location evidence="1">Cell membrane</location>
        <topology evidence="1">Multi-pass membrane protein</topology>
    </subcellularLocation>
</comment>
<dbReference type="Proteomes" id="UP001233360">
    <property type="component" value="Unassembled WGS sequence"/>
</dbReference>
<proteinExistence type="predicted"/>
<reference evidence="10 11" key="1">
    <citation type="submission" date="2023-07" db="EMBL/GenBank/DDBJ databases">
        <title>Functional and genomic diversity of the sorghum phyllosphere microbiome.</title>
        <authorList>
            <person name="Shade A."/>
        </authorList>
    </citation>
    <scope>NUCLEOTIDE SEQUENCE [LARGE SCALE GENOMIC DNA]</scope>
    <source>
        <strain evidence="10 11">SORGH_AS_0887</strain>
    </source>
</reference>
<dbReference type="Pfam" id="PF13231">
    <property type="entry name" value="PMT_2"/>
    <property type="match status" value="1"/>
</dbReference>
<feature type="transmembrane region" description="Helical" evidence="8">
    <location>
        <begin position="203"/>
        <end position="221"/>
    </location>
</feature>
<dbReference type="PANTHER" id="PTHR33908">
    <property type="entry name" value="MANNOSYLTRANSFERASE YKCB-RELATED"/>
    <property type="match status" value="1"/>
</dbReference>
<keyword evidence="5 8" id="KW-0812">Transmembrane</keyword>
<dbReference type="EMBL" id="JAUTBK010000002">
    <property type="protein sequence ID" value="MDQ1208144.1"/>
    <property type="molecule type" value="Genomic_DNA"/>
</dbReference>
<name>A0ABU0UUC4_ACIBI</name>
<keyword evidence="2" id="KW-1003">Cell membrane</keyword>
<feature type="transmembrane region" description="Helical" evidence="8">
    <location>
        <begin position="379"/>
        <end position="399"/>
    </location>
</feature>
<evidence type="ECO:0000259" key="9">
    <source>
        <dbReference type="Pfam" id="PF13231"/>
    </source>
</evidence>
<dbReference type="PANTHER" id="PTHR33908:SF3">
    <property type="entry name" value="UNDECAPRENYL PHOSPHATE-ALPHA-4-AMINO-4-DEOXY-L-ARABINOSE ARABINOSYL TRANSFERASE"/>
    <property type="match status" value="1"/>
</dbReference>
<sequence>MQAWFRSSRFLLIFISIWLFLCSTVRYLSVPDEGRYADISRIMYESGDWLVPRLNDLPFIHKPPLLHWISSLLMHIFGSHVWVVRLVPVLAACAMLIGTFLFVRRYVSEKVAEMSVLILSTNLLFFGSSQYVNHDLLLASGITLCVFCLVDFSLSRRKSMLFLGYFFGAAAFLTKGLIGILIPGMILLPWLIYTQQFKRIPAFFNPMALIFLGVLIGPWLYSMQHQYPNFLHYFFIEQQFDRFHSEQFNNKRPWFFYLVILCFSFLPWLMGLRVRSYKTAFSEQHISRLIQSLLFWWSVSVSVFFSIPPSKLAGYILPAIAPLTIICSAWLEQSLKNTISLTRVQKYGPATFLIILGSVLASTLHLIKLDFVLSSTQQFQIILMTSMLIIIPLVLLRLFNHRKIEYIHYVAGSLMILCTTIPFIVKIFDIKNNHDQLNFTQYIQPQSKIVFYENYFYDIPFMLDLKHPVYVVNDWQADQSDNSALELRDGLKFEPEQQKLLWSRQQFQNAIQQHENLIVITSAKQFPLDQQASQIIHNRNFNVFIFKPTQ</sequence>
<feature type="transmembrane region" description="Helical" evidence="8">
    <location>
        <begin position="313"/>
        <end position="331"/>
    </location>
</feature>
<evidence type="ECO:0000256" key="7">
    <source>
        <dbReference type="ARBA" id="ARBA00023136"/>
    </source>
</evidence>
<keyword evidence="7 8" id="KW-0472">Membrane</keyword>
<protein>
    <submittedName>
        <fullName evidence="10">4-amino-4-deoxy-L-arabinose transferase-like glycosyltransferase</fullName>
    </submittedName>
</protein>
<feature type="transmembrane region" description="Helical" evidence="8">
    <location>
        <begin position="136"/>
        <end position="154"/>
    </location>
</feature>
<evidence type="ECO:0000256" key="8">
    <source>
        <dbReference type="SAM" id="Phobius"/>
    </source>
</evidence>
<feature type="transmembrane region" description="Helical" evidence="8">
    <location>
        <begin position="347"/>
        <end position="367"/>
    </location>
</feature>
<evidence type="ECO:0000256" key="4">
    <source>
        <dbReference type="ARBA" id="ARBA00022679"/>
    </source>
</evidence>
<keyword evidence="3" id="KW-0328">Glycosyltransferase</keyword>
<organism evidence="10 11">
    <name type="scientific">Acinetobacter baylyi</name>
    <dbReference type="NCBI Taxonomy" id="202950"/>
    <lineage>
        <taxon>Bacteria</taxon>
        <taxon>Pseudomonadati</taxon>
        <taxon>Pseudomonadota</taxon>
        <taxon>Gammaproteobacteria</taxon>
        <taxon>Moraxellales</taxon>
        <taxon>Moraxellaceae</taxon>
        <taxon>Acinetobacter</taxon>
    </lineage>
</organism>
<feature type="transmembrane region" description="Helical" evidence="8">
    <location>
        <begin position="406"/>
        <end position="425"/>
    </location>
</feature>
<evidence type="ECO:0000256" key="5">
    <source>
        <dbReference type="ARBA" id="ARBA00022692"/>
    </source>
</evidence>
<dbReference type="InterPro" id="IPR038731">
    <property type="entry name" value="RgtA/B/C-like"/>
</dbReference>
<keyword evidence="6 8" id="KW-1133">Transmembrane helix</keyword>